<dbReference type="InterPro" id="IPR045018">
    <property type="entry name" value="Azg-like"/>
</dbReference>
<evidence type="ECO:0000256" key="6">
    <source>
        <dbReference type="ARBA" id="ARBA00022989"/>
    </source>
</evidence>
<dbReference type="PIRSF" id="PIRSF005353">
    <property type="entry name" value="PbuG"/>
    <property type="match status" value="1"/>
</dbReference>
<feature type="transmembrane region" description="Helical" evidence="9">
    <location>
        <begin position="12"/>
        <end position="33"/>
    </location>
</feature>
<comment type="subcellular location">
    <subcellularLocation>
        <location evidence="1 8">Cell membrane</location>
        <topology evidence="1 8">Multi-pass membrane protein</topology>
    </subcellularLocation>
</comment>
<evidence type="ECO:0000313" key="11">
    <source>
        <dbReference type="Proteomes" id="UP000697472"/>
    </source>
</evidence>
<evidence type="ECO:0000256" key="4">
    <source>
        <dbReference type="ARBA" id="ARBA00022475"/>
    </source>
</evidence>
<dbReference type="PANTHER" id="PTHR43337:SF1">
    <property type="entry name" value="XANTHINE_URACIL PERMEASE C887.17-RELATED"/>
    <property type="match status" value="1"/>
</dbReference>
<feature type="transmembrane region" description="Helical" evidence="9">
    <location>
        <begin position="192"/>
        <end position="209"/>
    </location>
</feature>
<feature type="transmembrane region" description="Helical" evidence="9">
    <location>
        <begin position="130"/>
        <end position="147"/>
    </location>
</feature>
<keyword evidence="11" id="KW-1185">Reference proteome</keyword>
<feature type="transmembrane region" description="Helical" evidence="9">
    <location>
        <begin position="416"/>
        <end position="445"/>
    </location>
</feature>
<feature type="transmembrane region" description="Helical" evidence="9">
    <location>
        <begin position="74"/>
        <end position="93"/>
    </location>
</feature>
<name>A0ABS2PTU8_9STRE</name>
<feature type="transmembrane region" description="Helical" evidence="9">
    <location>
        <begin position="457"/>
        <end position="475"/>
    </location>
</feature>
<comment type="similarity">
    <text evidence="2 8">Belongs to the nucleobase:cation symporter-2 (NCS2) (TC 2.A.40) family. Azg-like subfamily.</text>
</comment>
<proteinExistence type="inferred from homology"/>
<evidence type="ECO:0000256" key="9">
    <source>
        <dbReference type="SAM" id="Phobius"/>
    </source>
</evidence>
<accession>A0ABS2PTU8</accession>
<keyword evidence="3 8" id="KW-0813">Transport</keyword>
<feature type="transmembrane region" description="Helical" evidence="9">
    <location>
        <begin position="362"/>
        <end position="381"/>
    </location>
</feature>
<dbReference type="PANTHER" id="PTHR43337">
    <property type="entry name" value="XANTHINE/URACIL PERMEASE C887.17-RELATED"/>
    <property type="match status" value="1"/>
</dbReference>
<evidence type="ECO:0000313" key="10">
    <source>
        <dbReference type="EMBL" id="MBM7643464.1"/>
    </source>
</evidence>
<dbReference type="Pfam" id="PF00860">
    <property type="entry name" value="Xan_ur_permease"/>
    <property type="match status" value="1"/>
</dbReference>
<dbReference type="EMBL" id="JAFBEH010000045">
    <property type="protein sequence ID" value="MBM7643464.1"/>
    <property type="molecule type" value="Genomic_DNA"/>
</dbReference>
<feature type="transmembrane region" description="Helical" evidence="9">
    <location>
        <begin position="45"/>
        <end position="67"/>
    </location>
</feature>
<keyword evidence="4 8" id="KW-1003">Cell membrane</keyword>
<reference evidence="10 11" key="1">
    <citation type="submission" date="2021-01" db="EMBL/GenBank/DDBJ databases">
        <title>Genomic Encyclopedia of Type Strains, Phase IV (KMG-IV): sequencing the most valuable type-strain genomes for metagenomic binning, comparative biology and taxonomic classification.</title>
        <authorList>
            <person name="Goeker M."/>
        </authorList>
    </citation>
    <scope>NUCLEOTIDE SEQUENCE [LARGE SCALE GENOMIC DNA]</scope>
    <source>
        <strain evidence="10 11">DSM 27382</strain>
    </source>
</reference>
<evidence type="ECO:0000256" key="1">
    <source>
        <dbReference type="ARBA" id="ARBA00004651"/>
    </source>
</evidence>
<dbReference type="RefSeq" id="WP_205010316.1">
    <property type="nucleotide sequence ID" value="NZ_JAFBEH010000045.1"/>
</dbReference>
<dbReference type="InterPro" id="IPR006043">
    <property type="entry name" value="NCS2"/>
</dbReference>
<sequence>MEKFFKLKEHGTDVRTEVLAGVTTFFAMSYILIVNPQILGQTGMPAQGVMLATIIGSIAGTLMMGLYANIPYAMAPGMGLNAFFTYTVVFALGYTWQEALAMVFICGIISMLITLTKVRRMLIDEIPTSLKRAISAGIGVFLTYIGIKNAGLIKFSIDPGKYTVSGTGADKALASITANSAATPSLVTFDNAAVLVAIAGILITAFFVIKNIKGGVMISIAITTILAIAVGVVDLGAINWSQNTLGTAFTELREVFGAALGSEGLGHLFSDMSRLPEVLMTILAFAMTDIFDNVGTLVGTGEKAGIFNIDDKNAPAGLQNKMDKALFGDMVGTTIGAIAGTSNVTTYVESAAGIGAGGRTGLTAVVVAGLFAISSFFTPLVSIVPTQATAAVLIIVGIMMLSNLKDINWDDLSEAIPAFFTTIFMGFAYSITEGIACGFLVYTFTKIVKNEAKDIHAIIWVMDLLFILNFISLAVL</sequence>
<dbReference type="Proteomes" id="UP000697472">
    <property type="component" value="Unassembled WGS sequence"/>
</dbReference>
<evidence type="ECO:0000256" key="7">
    <source>
        <dbReference type="ARBA" id="ARBA00023136"/>
    </source>
</evidence>
<feature type="transmembrane region" description="Helical" evidence="9">
    <location>
        <begin position="388"/>
        <end position="404"/>
    </location>
</feature>
<keyword evidence="5 8" id="KW-0812">Transmembrane</keyword>
<comment type="caution">
    <text evidence="10">The sequence shown here is derived from an EMBL/GenBank/DDBJ whole genome shotgun (WGS) entry which is preliminary data.</text>
</comment>
<keyword evidence="7 8" id="KW-0472">Membrane</keyword>
<evidence type="ECO:0000256" key="8">
    <source>
        <dbReference type="PIRNR" id="PIRNR005353"/>
    </source>
</evidence>
<keyword evidence="6 8" id="KW-1133">Transmembrane helix</keyword>
<organism evidence="10 11">
    <name type="scientific">Streptococcus loxodontisalivarius</name>
    <dbReference type="NCBI Taxonomy" id="1349415"/>
    <lineage>
        <taxon>Bacteria</taxon>
        <taxon>Bacillati</taxon>
        <taxon>Bacillota</taxon>
        <taxon>Bacilli</taxon>
        <taxon>Lactobacillales</taxon>
        <taxon>Streptococcaceae</taxon>
        <taxon>Streptococcus</taxon>
    </lineage>
</organism>
<protein>
    <submittedName>
        <fullName evidence="10">AGZA family xanthine/uracil permease-like MFS transporter</fullName>
    </submittedName>
</protein>
<dbReference type="InterPro" id="IPR026033">
    <property type="entry name" value="Azg-like_bact_archaea"/>
</dbReference>
<feature type="transmembrane region" description="Helical" evidence="9">
    <location>
        <begin position="99"/>
        <end position="118"/>
    </location>
</feature>
<feature type="transmembrane region" description="Helical" evidence="9">
    <location>
        <begin position="216"/>
        <end position="238"/>
    </location>
</feature>
<evidence type="ECO:0000256" key="3">
    <source>
        <dbReference type="ARBA" id="ARBA00022448"/>
    </source>
</evidence>
<evidence type="ECO:0000256" key="2">
    <source>
        <dbReference type="ARBA" id="ARBA00005697"/>
    </source>
</evidence>
<gene>
    <name evidence="10" type="ORF">JOC28_001774</name>
</gene>
<evidence type="ECO:0000256" key="5">
    <source>
        <dbReference type="ARBA" id="ARBA00022692"/>
    </source>
</evidence>